<comment type="caution">
    <text evidence="2">The sequence shown here is derived from an EMBL/GenBank/DDBJ whole genome shotgun (WGS) entry which is preliminary data.</text>
</comment>
<organism evidence="2 3">
    <name type="scientific">Lactiplantibacillus plantarum</name>
    <name type="common">Lactobacillus plantarum</name>
    <dbReference type="NCBI Taxonomy" id="1590"/>
    <lineage>
        <taxon>Bacteria</taxon>
        <taxon>Bacillati</taxon>
        <taxon>Bacillota</taxon>
        <taxon>Bacilli</taxon>
        <taxon>Lactobacillales</taxon>
        <taxon>Lactobacillaceae</taxon>
        <taxon>Lactiplantibacillus</taxon>
    </lineage>
</organism>
<name>A0A165RWY6_LACPN</name>
<dbReference type="Proteomes" id="UP000076882">
    <property type="component" value="Unassembled WGS sequence"/>
</dbReference>
<dbReference type="RefSeq" id="WP_024002358.1">
    <property type="nucleotide sequence ID" value="NZ_CBDBYI010000019.1"/>
</dbReference>
<feature type="compositionally biased region" description="Polar residues" evidence="1">
    <location>
        <begin position="1"/>
        <end position="10"/>
    </location>
</feature>
<proteinExistence type="predicted"/>
<reference evidence="2 3" key="1">
    <citation type="submission" date="2016-03" db="EMBL/GenBank/DDBJ databases">
        <title>Comparative genomics of 54 Lactobacillus plantarum strains reveals genomic uncoupling from niche constraints.</title>
        <authorList>
            <person name="Martino M.E."/>
        </authorList>
    </citation>
    <scope>NUCLEOTIDE SEQUENCE [LARGE SCALE GENOMIC DNA]</scope>
    <source>
        <strain evidence="2 3">19.1</strain>
    </source>
</reference>
<feature type="compositionally biased region" description="Low complexity" evidence="1">
    <location>
        <begin position="11"/>
        <end position="20"/>
    </location>
</feature>
<dbReference type="AlphaFoldDB" id="A0A165RWY6"/>
<dbReference type="EMBL" id="LUXM01000021">
    <property type="protein sequence ID" value="KZU96055.1"/>
    <property type="molecule type" value="Genomic_DNA"/>
</dbReference>
<sequence length="169" mass="19112">MKRSNQTSQDNCSNTSSGNFNGNNISNSDVKFISGVTNYTDNSNKFVVLQEFINSFFEKAGALHNKIGECAGKDSIPDLNSDLLALRNFVEGTLAIPNSIFEIVDKIVQSLFAYYELIATRGSGNNLRNMSADQSDDYIREFEKRKTEPVEIQRRLLHVLRNFIFDEHC</sequence>
<feature type="region of interest" description="Disordered" evidence="1">
    <location>
        <begin position="1"/>
        <end position="20"/>
    </location>
</feature>
<evidence type="ECO:0000256" key="1">
    <source>
        <dbReference type="SAM" id="MobiDB-lite"/>
    </source>
</evidence>
<protein>
    <submittedName>
        <fullName evidence="2">Uncharacterized protein</fullName>
    </submittedName>
</protein>
<evidence type="ECO:0000313" key="2">
    <source>
        <dbReference type="EMBL" id="KZU96055.1"/>
    </source>
</evidence>
<evidence type="ECO:0000313" key="3">
    <source>
        <dbReference type="Proteomes" id="UP000076882"/>
    </source>
</evidence>
<accession>A0A165RWY6</accession>
<dbReference type="PATRIC" id="fig|1590.174.peg.1789"/>
<gene>
    <name evidence="2" type="ORF">Lp19_1152</name>
</gene>